<evidence type="ECO:0000313" key="9">
    <source>
        <dbReference type="Proteomes" id="UP000257139"/>
    </source>
</evidence>
<gene>
    <name evidence="8" type="ORF">CBM2594_B80112</name>
</gene>
<organism evidence="8 9">
    <name type="scientific">Cupriavidus taiwanensis</name>
    <dbReference type="NCBI Taxonomy" id="164546"/>
    <lineage>
        <taxon>Bacteria</taxon>
        <taxon>Pseudomonadati</taxon>
        <taxon>Pseudomonadota</taxon>
        <taxon>Betaproteobacteria</taxon>
        <taxon>Burkholderiales</taxon>
        <taxon>Burkholderiaceae</taxon>
        <taxon>Cupriavidus</taxon>
    </lineage>
</organism>
<keyword evidence="6" id="KW-0663">Pyridoxal phosphate</keyword>
<comment type="similarity">
    <text evidence="2">Belongs to the class-I pyridoxal-phosphate-dependent aminotransferase family.</text>
</comment>
<evidence type="ECO:0000313" key="8">
    <source>
        <dbReference type="EMBL" id="SPC23678.1"/>
    </source>
</evidence>
<dbReference type="GO" id="GO:0008483">
    <property type="term" value="F:transaminase activity"/>
    <property type="evidence" value="ECO:0007669"/>
    <property type="project" value="UniProtKB-KW"/>
</dbReference>
<dbReference type="Pfam" id="PF00155">
    <property type="entry name" value="Aminotran_1_2"/>
    <property type="match status" value="1"/>
</dbReference>
<protein>
    <submittedName>
        <fullName evidence="8">AMINO TRANSFERASE PROTEIN</fullName>
        <ecNumber evidence="8">2.6.1.-</ecNumber>
    </submittedName>
</protein>
<dbReference type="InterPro" id="IPR015421">
    <property type="entry name" value="PyrdxlP-dep_Trfase_major"/>
</dbReference>
<name>A0A7Z7NPK0_9BURK</name>
<evidence type="ECO:0000256" key="3">
    <source>
        <dbReference type="ARBA" id="ARBA00011738"/>
    </source>
</evidence>
<dbReference type="GO" id="GO:0030170">
    <property type="term" value="F:pyridoxal phosphate binding"/>
    <property type="evidence" value="ECO:0007669"/>
    <property type="project" value="InterPro"/>
</dbReference>
<dbReference type="FunFam" id="3.40.640.10:FF:000053">
    <property type="entry name" value="Aminotransferase, class I"/>
    <property type="match status" value="1"/>
</dbReference>
<dbReference type="Gene3D" id="3.40.640.10">
    <property type="entry name" value="Type I PLP-dependent aspartate aminotransferase-like (Major domain)"/>
    <property type="match status" value="1"/>
</dbReference>
<evidence type="ECO:0000256" key="2">
    <source>
        <dbReference type="ARBA" id="ARBA00007441"/>
    </source>
</evidence>
<evidence type="ECO:0000256" key="5">
    <source>
        <dbReference type="ARBA" id="ARBA00022679"/>
    </source>
</evidence>
<dbReference type="AlphaFoldDB" id="A0A7Z7NPK0"/>
<feature type="domain" description="Aminotransferase class I/classII large" evidence="7">
    <location>
        <begin position="59"/>
        <end position="393"/>
    </location>
</feature>
<dbReference type="Proteomes" id="UP000257139">
    <property type="component" value="Chromosome CBM2594_b"/>
</dbReference>
<comment type="cofactor">
    <cofactor evidence="1">
        <name>pyridoxal 5'-phosphate</name>
        <dbReference type="ChEBI" id="CHEBI:597326"/>
    </cofactor>
</comment>
<dbReference type="GO" id="GO:1901605">
    <property type="term" value="P:alpha-amino acid metabolic process"/>
    <property type="evidence" value="ECO:0007669"/>
    <property type="project" value="TreeGrafter"/>
</dbReference>
<accession>A0A7Z7NPK0</accession>
<dbReference type="RefSeq" id="WP_043424504.1">
    <property type="nucleotide sequence ID" value="NZ_LT976872.1"/>
</dbReference>
<dbReference type="PANTHER" id="PTHR42790">
    <property type="entry name" value="AMINOTRANSFERASE"/>
    <property type="match status" value="1"/>
</dbReference>
<dbReference type="PANTHER" id="PTHR42790:SF19">
    <property type="entry name" value="KYNURENINE_ALPHA-AMINOADIPATE AMINOTRANSFERASE, MITOCHONDRIAL"/>
    <property type="match status" value="1"/>
</dbReference>
<evidence type="ECO:0000256" key="6">
    <source>
        <dbReference type="ARBA" id="ARBA00022898"/>
    </source>
</evidence>
<sequence>MTVAYPFVPALREPEGSPIRELFKYLSDPEMISFAGGYPSAALFDAEGIGAASAQALRERPAECLQYGATEGVPALRDALAALMAGRGAAVTRDELLVTSGSQQGFDFVVRALVEPGSVVLVEEPTYSATLQALRLAGADVRGVPSDQHGMDVDALAEMLAEAAARPRLIYTVPTFANPTGATLSHARRLRLLELAARHQVVLVEDDPYGALSFDGAAPPSLLALSDQVPGARPWLVHLASLSKTLAPGLRIGWMVAAPEIIRRAVIAKQVSDLCTPPWIQLAVGQYLKDGRLPAQVEREIAFYRDKRDRLAQALWHAFGERIRFALPAGGMFLWASLEGIDDAAALLPHAIAEKVLFVPGAGFYAQRRARPAFRLSFAGAAPEQIAEGVARLKRAAARLDAAG</sequence>
<keyword evidence="5 8" id="KW-0808">Transferase</keyword>
<dbReference type="EC" id="2.6.1.-" evidence="8"/>
<dbReference type="InterPro" id="IPR015422">
    <property type="entry name" value="PyrdxlP-dep_Trfase_small"/>
</dbReference>
<dbReference type="InterPro" id="IPR015424">
    <property type="entry name" value="PyrdxlP-dep_Trfase"/>
</dbReference>
<evidence type="ECO:0000256" key="1">
    <source>
        <dbReference type="ARBA" id="ARBA00001933"/>
    </source>
</evidence>
<dbReference type="InterPro" id="IPR004839">
    <property type="entry name" value="Aminotransferase_I/II_large"/>
</dbReference>
<reference evidence="8 9" key="1">
    <citation type="submission" date="2018-01" db="EMBL/GenBank/DDBJ databases">
        <authorList>
            <person name="Clerissi C."/>
        </authorList>
    </citation>
    <scope>NUCLEOTIDE SEQUENCE [LARGE SCALE GENOMIC DNA]</scope>
    <source>
        <strain evidence="8">Cupriavidus taiwanensis STM 6021</strain>
    </source>
</reference>
<dbReference type="InterPro" id="IPR050859">
    <property type="entry name" value="Class-I_PLP-dep_aminotransf"/>
</dbReference>
<dbReference type="EMBL" id="LT978514">
    <property type="protein sequence ID" value="SPC23678.1"/>
    <property type="molecule type" value="Genomic_DNA"/>
</dbReference>
<dbReference type="Gene3D" id="3.90.1150.10">
    <property type="entry name" value="Aspartate Aminotransferase, domain 1"/>
    <property type="match status" value="1"/>
</dbReference>
<proteinExistence type="inferred from homology"/>
<evidence type="ECO:0000256" key="4">
    <source>
        <dbReference type="ARBA" id="ARBA00022576"/>
    </source>
</evidence>
<comment type="subunit">
    <text evidence="3">Homodimer.</text>
</comment>
<evidence type="ECO:0000259" key="7">
    <source>
        <dbReference type="Pfam" id="PF00155"/>
    </source>
</evidence>
<dbReference type="SUPFAM" id="SSF53383">
    <property type="entry name" value="PLP-dependent transferases"/>
    <property type="match status" value="1"/>
</dbReference>
<dbReference type="CDD" id="cd00609">
    <property type="entry name" value="AAT_like"/>
    <property type="match status" value="1"/>
</dbReference>
<keyword evidence="4 8" id="KW-0032">Aminotransferase</keyword>